<comment type="caution">
    <text evidence="2">The sequence shown here is derived from an EMBL/GenBank/DDBJ whole genome shotgun (WGS) entry which is preliminary data.</text>
</comment>
<dbReference type="InterPro" id="IPR010727">
    <property type="entry name" value="DUF1302"/>
</dbReference>
<proteinExistence type="predicted"/>
<dbReference type="AlphaFoldDB" id="A0AAW7XLF0"/>
<dbReference type="Proteomes" id="UP001169862">
    <property type="component" value="Unassembled WGS sequence"/>
</dbReference>
<name>A0AAW7XLF0_9GAMM</name>
<dbReference type="EMBL" id="JAUOPG010000012">
    <property type="protein sequence ID" value="MDO6455114.1"/>
    <property type="molecule type" value="Genomic_DNA"/>
</dbReference>
<evidence type="ECO:0000313" key="2">
    <source>
        <dbReference type="EMBL" id="MDO6455114.1"/>
    </source>
</evidence>
<dbReference type="Pfam" id="PF06980">
    <property type="entry name" value="DUF1302"/>
    <property type="match status" value="1"/>
</dbReference>
<sequence length="653" mass="70471">MAIKNLPASSSAPHAAFNMRRKLFPALLATTIAGQAYGLEFQLGEVEGRFDSQLSVGASWRLNDADNDLISQPNGGSGSGSGSFDDGTQNFKQGDTFSRTLKGFHELSLDYRNFGARISGKYWADFELMNGKRGHGNTINGYSSNDQLDDSGFNDYAKFSGAEILDAYVYGYFDVGNMPLDVRVGRQVINWGESTFIQGGLNSINPLDVSAFRRPGAEVKEALLPSTMAFASLGVTDNLSIEGFYQFGWDQTVEEGCGTYFSANDFASEGCNGIRINSGALNAVNDSTYYNQLGLTSPWSLTGISPVVERNSDGVREGSDNDQFGLAARYFSESMNNTEFGFYFSKYNSRLPIVSGVKTNLVPTDLAASVTPAITSLVTQQFANSGADVTNPTVQAQIQATVAANVSAVANTAPLNSEYFTEYPDDIKMIGVSWNTNLGDVAWSGEVSHKRDVPIQMNGPMLVSAMLTLGTDPSNPASGIVAATPYGGVIHGYEEFNVTQAQTTFIKTINNVMGASRMALVGELGWTHIHNFDEGRNAIKYGRSGVFGYTSSDDDGFVTQDSFGYVVRSSLSYPNAFSGVNLTPQVSFKHGVKGYGPQPGATFSEGQKSLNLSLTADYLERYSAQLSYTNFFGGKYNELEDRDFISLSASVAF</sequence>
<accession>A0AAW7XLF0</accession>
<organism evidence="2 3">
    <name type="scientific">Neptunomonas phycophila</name>
    <dbReference type="NCBI Taxonomy" id="1572645"/>
    <lineage>
        <taxon>Bacteria</taxon>
        <taxon>Pseudomonadati</taxon>
        <taxon>Pseudomonadota</taxon>
        <taxon>Gammaproteobacteria</taxon>
        <taxon>Oceanospirillales</taxon>
        <taxon>Oceanospirillaceae</taxon>
        <taxon>Neptunomonas</taxon>
    </lineage>
</organism>
<feature type="region of interest" description="Disordered" evidence="1">
    <location>
        <begin position="67"/>
        <end position="89"/>
    </location>
</feature>
<reference evidence="2" key="1">
    <citation type="submission" date="2023-07" db="EMBL/GenBank/DDBJ databases">
        <title>Genome content predicts the carbon catabolic preferences of heterotrophic bacteria.</title>
        <authorList>
            <person name="Gralka M."/>
        </authorList>
    </citation>
    <scope>NUCLEOTIDE SEQUENCE</scope>
    <source>
        <strain evidence="2">I2M16</strain>
    </source>
</reference>
<gene>
    <name evidence="2" type="ORF">Q4490_16195</name>
</gene>
<dbReference type="RefSeq" id="WP_303552036.1">
    <property type="nucleotide sequence ID" value="NZ_JAUOPG010000012.1"/>
</dbReference>
<evidence type="ECO:0000313" key="3">
    <source>
        <dbReference type="Proteomes" id="UP001169862"/>
    </source>
</evidence>
<protein>
    <submittedName>
        <fullName evidence="2">DUF1302 domain-containing protein</fullName>
    </submittedName>
</protein>
<evidence type="ECO:0000256" key="1">
    <source>
        <dbReference type="SAM" id="MobiDB-lite"/>
    </source>
</evidence>